<evidence type="ECO:0008006" key="3">
    <source>
        <dbReference type="Google" id="ProtNLM"/>
    </source>
</evidence>
<dbReference type="STRING" id="1765722.AT728_26185"/>
<dbReference type="AlphaFoldDB" id="A0A0W7WY81"/>
<keyword evidence="2" id="KW-1185">Reference proteome</keyword>
<name>A0A0W7WY81_9ACTN</name>
<reference evidence="1 2" key="1">
    <citation type="submission" date="2015-12" db="EMBL/GenBank/DDBJ databases">
        <title>Draft genome sequence of Streptomyces silvensis ATCC 53525, a producer of novel hormone antagonists.</title>
        <authorList>
            <person name="Johnston C.W."/>
            <person name="Li Y."/>
            <person name="Magarvey N.A."/>
        </authorList>
    </citation>
    <scope>NUCLEOTIDE SEQUENCE [LARGE SCALE GENOMIC DNA]</scope>
    <source>
        <strain evidence="1 2">ATCC 53525</strain>
    </source>
</reference>
<dbReference type="SUPFAM" id="SSF56112">
    <property type="entry name" value="Protein kinase-like (PK-like)"/>
    <property type="match status" value="1"/>
</dbReference>
<gene>
    <name evidence="1" type="ORF">AT728_26185</name>
</gene>
<comment type="caution">
    <text evidence="1">The sequence shown here is derived from an EMBL/GenBank/DDBJ whole genome shotgun (WGS) entry which is preliminary data.</text>
</comment>
<protein>
    <recommendedName>
        <fullName evidence="3">Aminoglycoside phosphotransferase domain-containing protein</fullName>
    </recommendedName>
</protein>
<dbReference type="OrthoDB" id="2570531at2"/>
<evidence type="ECO:0000313" key="1">
    <source>
        <dbReference type="EMBL" id="KUF15541.1"/>
    </source>
</evidence>
<accession>A0A0W7WY81</accession>
<dbReference type="InterPro" id="IPR011009">
    <property type="entry name" value="Kinase-like_dom_sf"/>
</dbReference>
<evidence type="ECO:0000313" key="2">
    <source>
        <dbReference type="Proteomes" id="UP000054804"/>
    </source>
</evidence>
<dbReference type="EMBL" id="LOCL01000044">
    <property type="protein sequence ID" value="KUF15541.1"/>
    <property type="molecule type" value="Genomic_DNA"/>
</dbReference>
<organism evidence="1 2">
    <name type="scientific">Streptomyces silvensis</name>
    <dbReference type="NCBI Taxonomy" id="1765722"/>
    <lineage>
        <taxon>Bacteria</taxon>
        <taxon>Bacillati</taxon>
        <taxon>Actinomycetota</taxon>
        <taxon>Actinomycetes</taxon>
        <taxon>Kitasatosporales</taxon>
        <taxon>Streptomycetaceae</taxon>
        <taxon>Streptomyces</taxon>
    </lineage>
</organism>
<sequence length="267" mass="28828">MHRIAWQELPSAARDAVEKHTGPVDHAETAGHGVMSHLACALHTASERVFVKGTRLDDEAAWMYDYEARVTRCAPRAPRVLWQVEAGGWLLVGYEFIDGRHPNLSPGSADLPRLVDTLTAMSAAPWPEGVRKKPLHVRWGGLFPVDRTPDLEGGSLVHTDVSALNMLATVDGVRLFDWALACPGPDWADSAFAVVRLVHAGHSPEDAEQVACGVPAFLAAAPAAVDTFAHALHAVWASRERADPLPHRAALTAAARSWAAHRGLIRA</sequence>
<dbReference type="Proteomes" id="UP000054804">
    <property type="component" value="Unassembled WGS sequence"/>
</dbReference>
<proteinExistence type="predicted"/>